<keyword evidence="1" id="KW-0812">Transmembrane</keyword>
<evidence type="ECO:0000313" key="3">
    <source>
        <dbReference type="EMBL" id="TYP71259.1"/>
    </source>
</evidence>
<dbReference type="InterPro" id="IPR018639">
    <property type="entry name" value="DUF2062"/>
</dbReference>
<feature type="transmembrane region" description="Helical" evidence="1">
    <location>
        <begin position="21"/>
        <end position="40"/>
    </location>
</feature>
<feature type="transmembrane region" description="Helical" evidence="1">
    <location>
        <begin position="125"/>
        <end position="148"/>
    </location>
</feature>
<feature type="transmembrane region" description="Helical" evidence="1">
    <location>
        <begin position="46"/>
        <end position="63"/>
    </location>
</feature>
<feature type="transmembrane region" description="Helical" evidence="1">
    <location>
        <begin position="70"/>
        <end position="87"/>
    </location>
</feature>
<keyword evidence="1" id="KW-1133">Transmembrane helix</keyword>
<dbReference type="Proteomes" id="UP000323257">
    <property type="component" value="Unassembled WGS sequence"/>
</dbReference>
<evidence type="ECO:0000256" key="1">
    <source>
        <dbReference type="SAM" id="Phobius"/>
    </source>
</evidence>
<proteinExistence type="predicted"/>
<comment type="caution">
    <text evidence="3">The sequence shown here is derived from an EMBL/GenBank/DDBJ whole genome shotgun (WGS) entry which is preliminary data.</text>
</comment>
<dbReference type="RefSeq" id="WP_148931916.1">
    <property type="nucleotide sequence ID" value="NZ_VNHS01000010.1"/>
</dbReference>
<reference evidence="3 4" key="1">
    <citation type="submission" date="2019-07" db="EMBL/GenBank/DDBJ databases">
        <title>Genomic Encyclopedia of Type Strains, Phase III (KMG-III): the genomes of soil and plant-associated and newly described type strains.</title>
        <authorList>
            <person name="Whitman W."/>
        </authorList>
    </citation>
    <scope>NUCLEOTIDE SEQUENCE [LARGE SCALE GENOMIC DNA]</scope>
    <source>
        <strain evidence="3 4">BL24</strain>
    </source>
</reference>
<keyword evidence="1" id="KW-0472">Membrane</keyword>
<protein>
    <recommendedName>
        <fullName evidence="2">DUF2062 domain-containing protein</fullName>
    </recommendedName>
</protein>
<sequence>MSKQKKSPSWKRWIKLKYTQLMRAPGGAAFVALGFSIGMAIEMFTLPTYGLAFFLIFPLIYWMGGSLAGALIGFVVGKIIFIPVAFINNRVGGWVLPNNMKIHVPFGPDWFAERLDHILLVNLKLIVGGIIDGVILGFIFYFPVKYCIQAVANRRKEKRKLRRVHLETSAARLPATE</sequence>
<organism evidence="3 4">
    <name type="scientific">Paenibacillus methanolicus</name>
    <dbReference type="NCBI Taxonomy" id="582686"/>
    <lineage>
        <taxon>Bacteria</taxon>
        <taxon>Bacillati</taxon>
        <taxon>Bacillota</taxon>
        <taxon>Bacilli</taxon>
        <taxon>Bacillales</taxon>
        <taxon>Paenibacillaceae</taxon>
        <taxon>Paenibacillus</taxon>
    </lineage>
</organism>
<dbReference type="AlphaFoldDB" id="A0A5S5BWA5"/>
<dbReference type="Pfam" id="PF09835">
    <property type="entry name" value="DUF2062"/>
    <property type="match status" value="1"/>
</dbReference>
<name>A0A5S5BWA5_9BACL</name>
<evidence type="ECO:0000259" key="2">
    <source>
        <dbReference type="Pfam" id="PF09835"/>
    </source>
</evidence>
<keyword evidence="4" id="KW-1185">Reference proteome</keyword>
<dbReference type="EMBL" id="VNHS01000010">
    <property type="protein sequence ID" value="TYP71259.1"/>
    <property type="molecule type" value="Genomic_DNA"/>
</dbReference>
<dbReference type="OrthoDB" id="2926024at2"/>
<feature type="domain" description="DUF2062" evidence="2">
    <location>
        <begin position="11"/>
        <end position="156"/>
    </location>
</feature>
<accession>A0A5S5BWA5</accession>
<gene>
    <name evidence="3" type="ORF">BCM02_110209</name>
</gene>
<evidence type="ECO:0000313" key="4">
    <source>
        <dbReference type="Proteomes" id="UP000323257"/>
    </source>
</evidence>